<evidence type="ECO:0000313" key="1">
    <source>
        <dbReference type="EMBL" id="MBB5318049.1"/>
    </source>
</evidence>
<gene>
    <name evidence="1" type="ORF">HDF09_002735</name>
</gene>
<proteinExistence type="predicted"/>
<comment type="caution">
    <text evidence="1">The sequence shown here is derived from an EMBL/GenBank/DDBJ whole genome shotgun (WGS) entry which is preliminary data.</text>
</comment>
<keyword evidence="2" id="KW-1185">Reference proteome</keyword>
<evidence type="ECO:0000313" key="2">
    <source>
        <dbReference type="Proteomes" id="UP000568106"/>
    </source>
</evidence>
<dbReference type="EMBL" id="JACHDY010000003">
    <property type="protein sequence ID" value="MBB5318049.1"/>
    <property type="molecule type" value="Genomic_DNA"/>
</dbReference>
<reference evidence="1" key="1">
    <citation type="submission" date="2020-08" db="EMBL/GenBank/DDBJ databases">
        <title>Genomic Encyclopedia of Type Strains, Phase IV (KMG-V): Genome sequencing to study the core and pangenomes of soil and plant-associated prokaryotes.</title>
        <authorList>
            <person name="Whitman W."/>
        </authorList>
    </citation>
    <scope>NUCLEOTIDE SEQUENCE [LARGE SCALE GENOMIC DNA]</scope>
    <source>
        <strain evidence="1">M8UP27</strain>
    </source>
</reference>
<protein>
    <submittedName>
        <fullName evidence="1">Uncharacterized protein</fullName>
    </submittedName>
</protein>
<dbReference type="Proteomes" id="UP000568106">
    <property type="component" value="Unassembled WGS sequence"/>
</dbReference>
<name>A0A7W8IJ64_9BACT</name>
<accession>A0A7W8IJ64</accession>
<sequence>MTRKGKYVLYGAVAVILLAVLPFLAILPFAASNAVAAGYYLVFTRLPSLGELNGSYSAKPTWGTASLVINRDGSFEQSVSETGTTPKTLQGRWSEQNADGGHAIAVTLSPYINVQEDQPRDTYKSYTVNFYKRKFGTTFGVLNDDTGLQYTKIHD</sequence>
<dbReference type="AlphaFoldDB" id="A0A7W8IJ64"/>
<organism evidence="1 2">
    <name type="scientific">Tunturiibacter empetritectus</name>
    <dbReference type="NCBI Taxonomy" id="3069691"/>
    <lineage>
        <taxon>Bacteria</taxon>
        <taxon>Pseudomonadati</taxon>
        <taxon>Acidobacteriota</taxon>
        <taxon>Terriglobia</taxon>
        <taxon>Terriglobales</taxon>
        <taxon>Acidobacteriaceae</taxon>
        <taxon>Tunturiibacter</taxon>
    </lineage>
</organism>